<dbReference type="Proteomes" id="UP000241167">
    <property type="component" value="Unassembled WGS sequence"/>
</dbReference>
<organism evidence="1 2">
    <name type="scientific">Allosphingosinicella deserti</name>
    <dbReference type="NCBI Taxonomy" id="2116704"/>
    <lineage>
        <taxon>Bacteria</taxon>
        <taxon>Pseudomonadati</taxon>
        <taxon>Pseudomonadota</taxon>
        <taxon>Alphaproteobacteria</taxon>
        <taxon>Sphingomonadales</taxon>
        <taxon>Sphingomonadaceae</taxon>
        <taxon>Allosphingosinicella</taxon>
    </lineage>
</organism>
<dbReference type="EMBL" id="PXYI01000003">
    <property type="protein sequence ID" value="PSJ40971.1"/>
    <property type="molecule type" value="Genomic_DNA"/>
</dbReference>
<protein>
    <submittedName>
        <fullName evidence="1">Uncharacterized protein</fullName>
    </submittedName>
</protein>
<comment type="caution">
    <text evidence="1">The sequence shown here is derived from an EMBL/GenBank/DDBJ whole genome shotgun (WGS) entry which is preliminary data.</text>
</comment>
<evidence type="ECO:0000313" key="1">
    <source>
        <dbReference type="EMBL" id="PSJ40971.1"/>
    </source>
</evidence>
<dbReference type="RefSeq" id="WP_106513133.1">
    <property type="nucleotide sequence ID" value="NZ_PXYI01000003.1"/>
</dbReference>
<name>A0A2P7QSN4_9SPHN</name>
<sequence>MHETHAEENLATERLAEVRPGAILRGKNVRPYGPTLPSLVAYRPEAWRFLRLSRLYGIALGIVSAREDEAHSEGFSAAVMRIDDWKGDFVAYWRSQADLDRYSDALDKAVVLELEEEIVHCVGPPPDDGEHVC</sequence>
<gene>
    <name evidence="1" type="ORF">C7I55_11980</name>
</gene>
<keyword evidence="2" id="KW-1185">Reference proteome</keyword>
<evidence type="ECO:0000313" key="2">
    <source>
        <dbReference type="Proteomes" id="UP000241167"/>
    </source>
</evidence>
<reference evidence="1 2" key="1">
    <citation type="submission" date="2018-03" db="EMBL/GenBank/DDBJ databases">
        <title>The draft genome of Sphingosinicella sp. GL-C-18.</title>
        <authorList>
            <person name="Liu L."/>
            <person name="Li L."/>
            <person name="Liang L."/>
            <person name="Zhang X."/>
            <person name="Wang T."/>
        </authorList>
    </citation>
    <scope>NUCLEOTIDE SEQUENCE [LARGE SCALE GENOMIC DNA]</scope>
    <source>
        <strain evidence="1 2">GL-C-18</strain>
    </source>
</reference>
<dbReference type="AlphaFoldDB" id="A0A2P7QSN4"/>
<dbReference type="OrthoDB" id="9969671at2"/>
<proteinExistence type="predicted"/>
<accession>A0A2P7QSN4</accession>